<organism evidence="1 2">
    <name type="scientific">Favolaschia claudopus</name>
    <dbReference type="NCBI Taxonomy" id="2862362"/>
    <lineage>
        <taxon>Eukaryota</taxon>
        <taxon>Fungi</taxon>
        <taxon>Dikarya</taxon>
        <taxon>Basidiomycota</taxon>
        <taxon>Agaricomycotina</taxon>
        <taxon>Agaricomycetes</taxon>
        <taxon>Agaricomycetidae</taxon>
        <taxon>Agaricales</taxon>
        <taxon>Marasmiineae</taxon>
        <taxon>Mycenaceae</taxon>
        <taxon>Favolaschia</taxon>
    </lineage>
</organism>
<accession>A0AAW0AGT4</accession>
<protein>
    <submittedName>
        <fullName evidence="1">Uncharacterized protein</fullName>
    </submittedName>
</protein>
<keyword evidence="2" id="KW-1185">Reference proteome</keyword>
<evidence type="ECO:0000313" key="1">
    <source>
        <dbReference type="EMBL" id="KAK7007649.1"/>
    </source>
</evidence>
<name>A0AAW0AGT4_9AGAR</name>
<sequence>MFVGFIGWCLDRTETWDDPRLIAVFEQNPVAVWFAFARVDPTVDLGRYIDHVHAYNARTGRNIFIIHIRPFQLSRGGAQSCRQESALSPDRPY</sequence>
<dbReference type="EMBL" id="JAWWNJ010000070">
    <property type="protein sequence ID" value="KAK7007649.1"/>
    <property type="molecule type" value="Genomic_DNA"/>
</dbReference>
<comment type="caution">
    <text evidence="1">The sequence shown here is derived from an EMBL/GenBank/DDBJ whole genome shotgun (WGS) entry which is preliminary data.</text>
</comment>
<proteinExistence type="predicted"/>
<dbReference type="AlphaFoldDB" id="A0AAW0AGT4"/>
<reference evidence="1 2" key="1">
    <citation type="journal article" date="2024" name="J Genomics">
        <title>Draft genome sequencing and assembly of Favolaschia claudopus CIRM-BRFM 2984 isolated from oak limbs.</title>
        <authorList>
            <person name="Navarro D."/>
            <person name="Drula E."/>
            <person name="Chaduli D."/>
            <person name="Cazenave R."/>
            <person name="Ahrendt S."/>
            <person name="Wang J."/>
            <person name="Lipzen A."/>
            <person name="Daum C."/>
            <person name="Barry K."/>
            <person name="Grigoriev I.V."/>
            <person name="Favel A."/>
            <person name="Rosso M.N."/>
            <person name="Martin F."/>
        </authorList>
    </citation>
    <scope>NUCLEOTIDE SEQUENCE [LARGE SCALE GENOMIC DNA]</scope>
    <source>
        <strain evidence="1 2">CIRM-BRFM 2984</strain>
    </source>
</reference>
<dbReference type="Proteomes" id="UP001362999">
    <property type="component" value="Unassembled WGS sequence"/>
</dbReference>
<evidence type="ECO:0000313" key="2">
    <source>
        <dbReference type="Proteomes" id="UP001362999"/>
    </source>
</evidence>
<gene>
    <name evidence="1" type="ORF">R3P38DRAFT_3028555</name>
</gene>